<organism evidence="8 9">
    <name type="scientific">Kushneria pakistanensis</name>
    <dbReference type="NCBI Taxonomy" id="1508770"/>
    <lineage>
        <taxon>Bacteria</taxon>
        <taxon>Pseudomonadati</taxon>
        <taxon>Pseudomonadota</taxon>
        <taxon>Gammaproteobacteria</taxon>
        <taxon>Oceanospirillales</taxon>
        <taxon>Halomonadaceae</taxon>
        <taxon>Kushneria</taxon>
    </lineage>
</organism>
<dbReference type="RefSeq" id="WP_189520096.1">
    <property type="nucleotide sequence ID" value="NZ_BMZM01000006.1"/>
</dbReference>
<comment type="caution">
    <text evidence="8">The sequence shown here is derived from an EMBL/GenBank/DDBJ whole genome shotgun (WGS) entry which is preliminary data.</text>
</comment>
<evidence type="ECO:0000256" key="2">
    <source>
        <dbReference type="ARBA" id="ARBA00022649"/>
    </source>
</evidence>
<reference evidence="9" key="1">
    <citation type="journal article" date="2019" name="Int. J. Syst. Evol. Microbiol.">
        <title>The Global Catalogue of Microorganisms (GCM) 10K type strain sequencing project: providing services to taxonomists for standard genome sequencing and annotation.</title>
        <authorList>
            <consortium name="The Broad Institute Genomics Platform"/>
            <consortium name="The Broad Institute Genome Sequencing Center for Infectious Disease"/>
            <person name="Wu L."/>
            <person name="Ma J."/>
        </authorList>
    </citation>
    <scope>NUCLEOTIDE SEQUENCE [LARGE SCALE GENOMIC DNA]</scope>
    <source>
        <strain evidence="9">KCTC 42082</strain>
    </source>
</reference>
<evidence type="ECO:0000256" key="7">
    <source>
        <dbReference type="ARBA" id="ARBA00023016"/>
    </source>
</evidence>
<name>A0ABQ3FRJ0_9GAMM</name>
<dbReference type="Pfam" id="PF07927">
    <property type="entry name" value="HicA_toxin"/>
    <property type="match status" value="1"/>
</dbReference>
<keyword evidence="5" id="KW-0378">Hydrolase</keyword>
<proteinExistence type="inferred from homology"/>
<dbReference type="InterPro" id="IPR012933">
    <property type="entry name" value="HicA_mRNA_interferase"/>
</dbReference>
<evidence type="ECO:0000256" key="1">
    <source>
        <dbReference type="ARBA" id="ARBA00006620"/>
    </source>
</evidence>
<evidence type="ECO:0000256" key="4">
    <source>
        <dbReference type="ARBA" id="ARBA00022759"/>
    </source>
</evidence>
<evidence type="ECO:0000256" key="6">
    <source>
        <dbReference type="ARBA" id="ARBA00022884"/>
    </source>
</evidence>
<dbReference type="SUPFAM" id="SSF54786">
    <property type="entry name" value="YcfA/nrd intein domain"/>
    <property type="match status" value="1"/>
</dbReference>
<sequence length="58" mass="6740">MKYSEFWRWLKAQGVTIEKGKGSHFKVTHGENTTIVPYHGSKEIKEPLRKKIIKDLGL</sequence>
<evidence type="ECO:0000313" key="8">
    <source>
        <dbReference type="EMBL" id="GHC34766.1"/>
    </source>
</evidence>
<keyword evidence="3" id="KW-0540">Nuclease</keyword>
<keyword evidence="9" id="KW-1185">Reference proteome</keyword>
<dbReference type="InterPro" id="IPR038570">
    <property type="entry name" value="HicA_sf"/>
</dbReference>
<comment type="similarity">
    <text evidence="1">Belongs to the HicA mRNA interferase family.</text>
</comment>
<evidence type="ECO:0000313" key="9">
    <source>
        <dbReference type="Proteomes" id="UP000604243"/>
    </source>
</evidence>
<dbReference type="EMBL" id="BMZM01000006">
    <property type="protein sequence ID" value="GHC34766.1"/>
    <property type="molecule type" value="Genomic_DNA"/>
</dbReference>
<protein>
    <submittedName>
        <fullName evidence="8">mRNA interferase</fullName>
    </submittedName>
</protein>
<accession>A0ABQ3FRJ0</accession>
<keyword evidence="2" id="KW-1277">Toxin-antitoxin system</keyword>
<dbReference type="Gene3D" id="3.30.920.30">
    <property type="entry name" value="Hypothetical protein"/>
    <property type="match status" value="1"/>
</dbReference>
<keyword evidence="6" id="KW-0694">RNA-binding</keyword>
<evidence type="ECO:0000256" key="5">
    <source>
        <dbReference type="ARBA" id="ARBA00022801"/>
    </source>
</evidence>
<keyword evidence="7" id="KW-0346">Stress response</keyword>
<keyword evidence="4" id="KW-0255">Endonuclease</keyword>
<evidence type="ECO:0000256" key="3">
    <source>
        <dbReference type="ARBA" id="ARBA00022722"/>
    </source>
</evidence>
<dbReference type="Proteomes" id="UP000604243">
    <property type="component" value="Unassembled WGS sequence"/>
</dbReference>
<gene>
    <name evidence="8" type="primary">yncN</name>
    <name evidence="8" type="ORF">GCM10010082_31900</name>
</gene>